<proteinExistence type="predicted"/>
<evidence type="ECO:0000313" key="3">
    <source>
        <dbReference type="Proteomes" id="UP000003163"/>
    </source>
</evidence>
<keyword evidence="1" id="KW-0812">Transmembrane</keyword>
<dbReference type="EMBL" id="AFBI03000080">
    <property type="protein sequence ID" value="EJW02265.1"/>
    <property type="molecule type" value="Genomic_DNA"/>
</dbReference>
<sequence length="306" mass="36193">MKQKAFIWVFAIFVVLLILGSFSYWYVVSGSVLAHCLKSVRFCEESAISLNDKPNQLKPLSPEIPLQEKNENKNQKQREYQIVGHNNHIYVSNIILELGYCELKLLCGNLQCLRNFKYQYTVNKLRFEFESQEIQIVLLFIDYSNDENVMLQKPESSYSNSFMWYLAMKFKNYLKENSYSHFKRELDEYLSRVDKHLNGTQILDKANKNDFTAMLRNVYEITTRRIRKRDCMKNQHDSVEIDCIKKYYDPVKKNNFVSIDRNKLNWKNKSNEDLVISVIRRFSHCPVTPLHNNLETVSNIGVIPIV</sequence>
<evidence type="ECO:0008006" key="4">
    <source>
        <dbReference type="Google" id="ProtNLM"/>
    </source>
</evidence>
<accession>J9DI14</accession>
<dbReference type="HOGENOM" id="CLU_909200_0_0_1"/>
<reference evidence="2 3" key="1">
    <citation type="submission" date="2011-08" db="EMBL/GenBank/DDBJ databases">
        <authorList>
            <person name="Liu Z.J."/>
            <person name="Shi F.L."/>
            <person name="Lu J.Q."/>
            <person name="Li M."/>
            <person name="Wang Z.L."/>
        </authorList>
    </citation>
    <scope>NUCLEOTIDE SEQUENCE [LARGE SCALE GENOMIC DNA]</scope>
    <source>
        <strain evidence="2 3">USNM 41457</strain>
    </source>
</reference>
<reference evidence="3" key="2">
    <citation type="submission" date="2015-07" db="EMBL/GenBank/DDBJ databases">
        <title>Contrasting host-pathogen interactions and genome evolution in two generalist and specialist microsporidian pathogens of mosquitoes.</title>
        <authorList>
            <consortium name="The Broad Institute Genomics Platform"/>
            <consortium name="The Broad Institute Genome Sequencing Center for Infectious Disease"/>
            <person name="Cuomo C.A."/>
            <person name="Sanscrainte N.D."/>
            <person name="Goldberg J.M."/>
            <person name="Heiman D."/>
            <person name="Young S."/>
            <person name="Zeng Q."/>
            <person name="Becnel J.J."/>
            <person name="Birren B.W."/>
        </authorList>
    </citation>
    <scope>NUCLEOTIDE SEQUENCE [LARGE SCALE GENOMIC DNA]</scope>
    <source>
        <strain evidence="3">USNM 41457</strain>
    </source>
</reference>
<keyword evidence="1" id="KW-1133">Transmembrane helix</keyword>
<comment type="caution">
    <text evidence="2">The sequence shown here is derived from an EMBL/GenBank/DDBJ whole genome shotgun (WGS) entry which is preliminary data.</text>
</comment>
<name>J9DI14_EDHAE</name>
<dbReference type="InParanoid" id="J9DI14"/>
<evidence type="ECO:0000313" key="2">
    <source>
        <dbReference type="EMBL" id="EJW02265.1"/>
    </source>
</evidence>
<keyword evidence="1" id="KW-0472">Membrane</keyword>
<keyword evidence="3" id="KW-1185">Reference proteome</keyword>
<evidence type="ECO:0000256" key="1">
    <source>
        <dbReference type="SAM" id="Phobius"/>
    </source>
</evidence>
<organism evidence="2 3">
    <name type="scientific">Edhazardia aedis (strain USNM 41457)</name>
    <name type="common">Microsporidian parasite</name>
    <dbReference type="NCBI Taxonomy" id="1003232"/>
    <lineage>
        <taxon>Eukaryota</taxon>
        <taxon>Fungi</taxon>
        <taxon>Fungi incertae sedis</taxon>
        <taxon>Microsporidia</taxon>
        <taxon>Edhazardia</taxon>
    </lineage>
</organism>
<protein>
    <recommendedName>
        <fullName evidence="4">Plasmodium RESA N-terminal domain-containing protein</fullName>
    </recommendedName>
</protein>
<dbReference type="Proteomes" id="UP000003163">
    <property type="component" value="Unassembled WGS sequence"/>
</dbReference>
<dbReference type="VEuPathDB" id="MicrosporidiaDB:EDEG_03289"/>
<dbReference type="AlphaFoldDB" id="J9DI14"/>
<feature type="transmembrane region" description="Helical" evidence="1">
    <location>
        <begin position="7"/>
        <end position="27"/>
    </location>
</feature>
<gene>
    <name evidence="2" type="ORF">EDEG_03289</name>
</gene>